<dbReference type="GO" id="GO:0005829">
    <property type="term" value="C:cytosol"/>
    <property type="evidence" value="ECO:0007669"/>
    <property type="project" value="TreeGrafter"/>
</dbReference>
<dbReference type="Pfam" id="PF00109">
    <property type="entry name" value="ketoacyl-synt"/>
    <property type="match status" value="2"/>
</dbReference>
<dbReference type="GO" id="GO:0004315">
    <property type="term" value="F:3-oxoacyl-[acyl-carrier-protein] synthase activity"/>
    <property type="evidence" value="ECO:0007669"/>
    <property type="project" value="InterPro"/>
</dbReference>
<comment type="similarity">
    <text evidence="1 4">Belongs to the thiolase-like superfamily. Beta-ketoacyl-ACP synthases family.</text>
</comment>
<organism evidence="6 7">
    <name type="scientific">Streptomyces mirabilis</name>
    <dbReference type="NCBI Taxonomy" id="68239"/>
    <lineage>
        <taxon>Bacteria</taxon>
        <taxon>Bacillati</taxon>
        <taxon>Actinomycetota</taxon>
        <taxon>Actinomycetes</taxon>
        <taxon>Kitasatosporales</taxon>
        <taxon>Streptomycetaceae</taxon>
        <taxon>Streptomyces</taxon>
    </lineage>
</organism>
<evidence type="ECO:0000259" key="5">
    <source>
        <dbReference type="PROSITE" id="PS52004"/>
    </source>
</evidence>
<evidence type="ECO:0000256" key="3">
    <source>
        <dbReference type="ARBA" id="ARBA00023315"/>
    </source>
</evidence>
<dbReference type="RefSeq" id="WP_075032271.1">
    <property type="nucleotide sequence ID" value="NZ_FONR01000023.1"/>
</dbReference>
<name>A0A1I2T7P7_9ACTN</name>
<dbReference type="OrthoDB" id="9808669at2"/>
<evidence type="ECO:0000313" key="7">
    <source>
        <dbReference type="Proteomes" id="UP000181942"/>
    </source>
</evidence>
<dbReference type="Gene3D" id="3.40.47.10">
    <property type="match status" value="3"/>
</dbReference>
<dbReference type="PANTHER" id="PTHR11712:SF336">
    <property type="entry name" value="3-OXOACYL-[ACYL-CARRIER-PROTEIN] SYNTHASE, MITOCHONDRIAL"/>
    <property type="match status" value="1"/>
</dbReference>
<dbReference type="AlphaFoldDB" id="A0A1I2T7P7"/>
<dbReference type="InterPro" id="IPR014031">
    <property type="entry name" value="Ketoacyl_synth_C"/>
</dbReference>
<dbReference type="CDD" id="cd00834">
    <property type="entry name" value="KAS_I_II"/>
    <property type="match status" value="1"/>
</dbReference>
<dbReference type="InterPro" id="IPR020841">
    <property type="entry name" value="PKS_Beta-ketoAc_synthase_dom"/>
</dbReference>
<evidence type="ECO:0000313" key="6">
    <source>
        <dbReference type="EMBL" id="SFG59217.1"/>
    </source>
</evidence>
<dbReference type="InterPro" id="IPR014030">
    <property type="entry name" value="Ketoacyl_synth_N"/>
</dbReference>
<dbReference type="EMBL" id="FONR01000023">
    <property type="protein sequence ID" value="SFG59217.1"/>
    <property type="molecule type" value="Genomic_DNA"/>
</dbReference>
<dbReference type="PROSITE" id="PS52004">
    <property type="entry name" value="KS3_2"/>
    <property type="match status" value="2"/>
</dbReference>
<dbReference type="GO" id="GO:0006633">
    <property type="term" value="P:fatty acid biosynthetic process"/>
    <property type="evidence" value="ECO:0007669"/>
    <property type="project" value="InterPro"/>
</dbReference>
<evidence type="ECO:0000256" key="2">
    <source>
        <dbReference type="ARBA" id="ARBA00022679"/>
    </source>
</evidence>
<feature type="domain" description="Ketosynthase family 3 (KS3)" evidence="5">
    <location>
        <begin position="17"/>
        <end position="418"/>
    </location>
</feature>
<dbReference type="Proteomes" id="UP000181942">
    <property type="component" value="Unassembled WGS sequence"/>
</dbReference>
<dbReference type="PROSITE" id="PS00606">
    <property type="entry name" value="KS3_1"/>
    <property type="match status" value="1"/>
</dbReference>
<dbReference type="InterPro" id="IPR016039">
    <property type="entry name" value="Thiolase-like"/>
</dbReference>
<evidence type="ECO:0000256" key="4">
    <source>
        <dbReference type="RuleBase" id="RU003694"/>
    </source>
</evidence>
<feature type="domain" description="Ketosynthase family 3 (KS3)" evidence="5">
    <location>
        <begin position="432"/>
        <end position="785"/>
    </location>
</feature>
<sequence>MTDVHDRAVRPDTAARPRTVVVCGVGAVTAQGEGAAALWEGIRAGHSAIGPVTGMPMDGYGTAIGGEVPPLSRPAYDYLAAFGGSEREPAVDFALTAAAEALQQAGLAGLPAERWGVAVGSCNGGLRSAEKLARRSREGTTPPDDALHYLLVPPQAIAEALSAAFALKGPALSVNTACASGAHAIAHAAEAIAAGRADAMLAGGSDAFTETAFAGFTSLQSLSAKPAAPYSKDRDGLSLGEGAGMLVLAEESVARAAGAPVLAEVLGYGLSADGYHATAPHPEGEGAARAIRGALKAAGITPGDVGYINGHGTGTPKNDSAESNAVRAAFGEAAQKTALSSSKSMIGHLLGAAGAVEAIVTVKALVEQIAPPTANFTGTDPKCGLDAVPDTGRELAMNAALSNNFAFAGANACVAFGWPSGRRFTVPAPPAAEKVVITGGAALTPAGEGLEALWEAWRQGRRLGADEDGLRVARAVFDPAAHIGARDRRRMDRLSQLAVASCRAALAHAGLKADEHTGVVLGTGLGPMRSIEDFLLPVLGGCPAHGSPAVFPNTVFNAAAGQVAMHVGAKGPTSTVTTGHAAGASALTVAHDLLLQHRAEAVLCPAVEDLSPGVLAAYRGLPLFDDAGYTLAEAGIALVLERESSARARGARILAEFAGHAAAGDAAGIGRWNGEGEGVERAMRAALAHAGLTPGELTGIWANAAGLTRADAPEALATGRLAAEARCPVHTPKQTLGEPVGAGAQLAALLALTAWTTPASGVTAGPVLINSSSLGGTHISLVLRPATEN</sequence>
<keyword evidence="2 4" id="KW-0808">Transferase</keyword>
<protein>
    <submittedName>
        <fullName evidence="6">3-oxoacyl-[acyl-carrier-protein] synthase II</fullName>
    </submittedName>
</protein>
<gene>
    <name evidence="6" type="ORF">SAMN02787118_12394</name>
</gene>
<accession>A0A1I2T7P7</accession>
<dbReference type="InterPro" id="IPR018201">
    <property type="entry name" value="Ketoacyl_synth_AS"/>
</dbReference>
<evidence type="ECO:0000256" key="1">
    <source>
        <dbReference type="ARBA" id="ARBA00008467"/>
    </source>
</evidence>
<keyword evidence="3" id="KW-0012">Acyltransferase</keyword>
<reference evidence="6 7" key="1">
    <citation type="submission" date="2016-10" db="EMBL/GenBank/DDBJ databases">
        <authorList>
            <person name="de Groot N.N."/>
        </authorList>
    </citation>
    <scope>NUCLEOTIDE SEQUENCE [LARGE SCALE GENOMIC DNA]</scope>
    <source>
        <strain evidence="6 7">OK461</strain>
    </source>
</reference>
<dbReference type="SUPFAM" id="SSF53901">
    <property type="entry name" value="Thiolase-like"/>
    <property type="match status" value="4"/>
</dbReference>
<dbReference type="PANTHER" id="PTHR11712">
    <property type="entry name" value="POLYKETIDE SYNTHASE-RELATED"/>
    <property type="match status" value="1"/>
</dbReference>
<dbReference type="InterPro" id="IPR000794">
    <property type="entry name" value="Beta-ketoacyl_synthase"/>
</dbReference>
<dbReference type="Pfam" id="PF02801">
    <property type="entry name" value="Ketoacyl-synt_C"/>
    <property type="match status" value="2"/>
</dbReference>
<dbReference type="SMART" id="SM00825">
    <property type="entry name" value="PKS_KS"/>
    <property type="match status" value="1"/>
</dbReference>
<proteinExistence type="inferred from homology"/>